<organism evidence="2 3">
    <name type="scientific">Mesorhizobium alhagi CCNWXJ12-2</name>
    <dbReference type="NCBI Taxonomy" id="1107882"/>
    <lineage>
        <taxon>Bacteria</taxon>
        <taxon>Pseudomonadati</taxon>
        <taxon>Pseudomonadota</taxon>
        <taxon>Alphaproteobacteria</taxon>
        <taxon>Hyphomicrobiales</taxon>
        <taxon>Phyllobacteriaceae</taxon>
        <taxon>Allomesorhizobium</taxon>
    </lineage>
</organism>
<reference evidence="2 3" key="1">
    <citation type="journal article" date="2012" name="J. Bacteriol.">
        <title>Draft Genome Sequence of Mesorhizobium alhagi CCNWXJ12-2T, a Novel Salt-Resistant Species Isolated from the Desert of Northwestern China.</title>
        <authorList>
            <person name="Zhou M."/>
            <person name="Chen W."/>
            <person name="Chen H."/>
            <person name="Wei G."/>
        </authorList>
    </citation>
    <scope>NUCLEOTIDE SEQUENCE [LARGE SCALE GENOMIC DNA]</scope>
    <source>
        <strain evidence="2 3">CCNWXJ12-2</strain>
    </source>
</reference>
<name>H0HWB5_9HYPH</name>
<gene>
    <name evidence="2" type="ORF">MAXJ12_22376</name>
</gene>
<keyword evidence="3" id="KW-1185">Reference proteome</keyword>
<evidence type="ECO:0000313" key="3">
    <source>
        <dbReference type="Proteomes" id="UP000003250"/>
    </source>
</evidence>
<protein>
    <submittedName>
        <fullName evidence="2">Uncharacterized protein</fullName>
    </submittedName>
</protein>
<evidence type="ECO:0000313" key="2">
    <source>
        <dbReference type="EMBL" id="EHK54958.1"/>
    </source>
</evidence>
<dbReference type="AlphaFoldDB" id="H0HWB5"/>
<proteinExistence type="predicted"/>
<dbReference type="EMBL" id="AHAM01000184">
    <property type="protein sequence ID" value="EHK54958.1"/>
    <property type="molecule type" value="Genomic_DNA"/>
</dbReference>
<sequence length="166" mass="18186">MNQKVAFELRYMITNDVACAIPGIREFCEAISNSRREAPAQCGPAGVPAYLYDSDKNFSQLRNGMLRGGFTAHVKGHLTMATASLLMRAMQLAESGQHIDCLTVESALAVEGYAEAFEVFKDDRLRAGIRTMCQKHWRPTQEAEANDNRSSLEGAQAAQSPNTAPC</sequence>
<feature type="region of interest" description="Disordered" evidence="1">
    <location>
        <begin position="137"/>
        <end position="166"/>
    </location>
</feature>
<evidence type="ECO:0000256" key="1">
    <source>
        <dbReference type="SAM" id="MobiDB-lite"/>
    </source>
</evidence>
<accession>H0HWB5</accession>
<feature type="compositionally biased region" description="Polar residues" evidence="1">
    <location>
        <begin position="148"/>
        <end position="166"/>
    </location>
</feature>
<dbReference type="Proteomes" id="UP000003250">
    <property type="component" value="Unassembled WGS sequence"/>
</dbReference>